<dbReference type="InterPro" id="IPR002602">
    <property type="entry name" value="DB"/>
</dbReference>
<reference evidence="2" key="1">
    <citation type="journal article" date="2008" name="Nat. Genet.">
        <title>The Pristionchus pacificus genome provides a unique perspective on nematode lifestyle and parasitism.</title>
        <authorList>
            <person name="Dieterich C."/>
            <person name="Clifton S.W."/>
            <person name="Schuster L.N."/>
            <person name="Chinwalla A."/>
            <person name="Delehaunty K."/>
            <person name="Dinkelacker I."/>
            <person name="Fulton L."/>
            <person name="Fulton R."/>
            <person name="Godfrey J."/>
            <person name="Minx P."/>
            <person name="Mitreva M."/>
            <person name="Roeseler W."/>
            <person name="Tian H."/>
            <person name="Witte H."/>
            <person name="Yang S.P."/>
            <person name="Wilson R.K."/>
            <person name="Sommer R.J."/>
        </authorList>
    </citation>
    <scope>NUCLEOTIDE SEQUENCE [LARGE SCALE GENOMIC DNA]</scope>
    <source>
        <strain evidence="2">PS312</strain>
    </source>
</reference>
<accession>A0A8R1V3N4</accession>
<organism evidence="1 2">
    <name type="scientific">Pristionchus pacificus</name>
    <name type="common">Parasitic nematode worm</name>
    <dbReference type="NCBI Taxonomy" id="54126"/>
    <lineage>
        <taxon>Eukaryota</taxon>
        <taxon>Metazoa</taxon>
        <taxon>Ecdysozoa</taxon>
        <taxon>Nematoda</taxon>
        <taxon>Chromadorea</taxon>
        <taxon>Rhabditida</taxon>
        <taxon>Rhabditina</taxon>
        <taxon>Diplogasteromorpha</taxon>
        <taxon>Diplogasteroidea</taxon>
        <taxon>Neodiplogasteridae</taxon>
        <taxon>Pristionchus</taxon>
    </lineage>
</organism>
<dbReference type="AlphaFoldDB" id="A0A2A6CKV9"/>
<dbReference type="Pfam" id="PF01682">
    <property type="entry name" value="DB"/>
    <property type="match status" value="1"/>
</dbReference>
<dbReference type="PANTHER" id="PTHR46705">
    <property type="entry name" value="PROTEIN CBG09805"/>
    <property type="match status" value="1"/>
</dbReference>
<gene>
    <name evidence="1" type="primary">WBGene00284135</name>
</gene>
<evidence type="ECO:0000313" key="2">
    <source>
        <dbReference type="Proteomes" id="UP000005239"/>
    </source>
</evidence>
<accession>A0A2A6CKV9</accession>
<protein>
    <submittedName>
        <fullName evidence="1">DB domain-containing protein</fullName>
    </submittedName>
</protein>
<dbReference type="OrthoDB" id="5843172at2759"/>
<dbReference type="Proteomes" id="UP000005239">
    <property type="component" value="Unassembled WGS sequence"/>
</dbReference>
<evidence type="ECO:0000313" key="1">
    <source>
        <dbReference type="EnsemblMetazoa" id="PPA45766.1"/>
    </source>
</evidence>
<dbReference type="EnsemblMetazoa" id="PPA45766.1">
    <property type="protein sequence ID" value="PPA45766.1"/>
    <property type="gene ID" value="WBGene00284135"/>
</dbReference>
<name>A0A2A6CKV9_PRIPA</name>
<sequence>MQQATDPNYLFVACCAERGLSVACQTVCNFREYNQNLLQNMLIGSHECPLDSLADMQFCAAQGRDHRDCCVRRGVNAVAAGDKCLVFCDQIPDKYTHIDYTYASCFGKFDDMKQCFYENVQSKAKAFFSEEESGKN</sequence>
<reference evidence="1" key="2">
    <citation type="submission" date="2022-06" db="UniProtKB">
        <authorList>
            <consortium name="EnsemblMetazoa"/>
        </authorList>
    </citation>
    <scope>IDENTIFICATION</scope>
    <source>
        <strain evidence="1">PS312</strain>
    </source>
</reference>
<keyword evidence="2" id="KW-1185">Reference proteome</keyword>
<proteinExistence type="predicted"/>
<dbReference type="PANTHER" id="PTHR46705:SF14">
    <property type="entry name" value="DOMAIN OF UNKNOWN FUNCTION DB DOMAIN-CONTAINING PROTEIN"/>
    <property type="match status" value="1"/>
</dbReference>